<dbReference type="InterPro" id="IPR001789">
    <property type="entry name" value="Sig_transdc_resp-reg_receiver"/>
</dbReference>
<dbReference type="InterPro" id="IPR003661">
    <property type="entry name" value="HisK_dim/P_dom"/>
</dbReference>
<feature type="region of interest" description="Disordered" evidence="7">
    <location>
        <begin position="1231"/>
        <end position="1289"/>
    </location>
</feature>
<evidence type="ECO:0000259" key="9">
    <source>
        <dbReference type="PROSITE" id="PS50110"/>
    </source>
</evidence>
<comment type="caution">
    <text evidence="6">Lacks conserved residue(s) required for the propagation of feature annotation.</text>
</comment>
<dbReference type="PANTHER" id="PTHR43047:SF65">
    <property type="entry name" value="CHEY-HOMOLOGOUS RECEIVER DOMAIN AND PAS DOMAIN-CONTAINING PROTEIN"/>
    <property type="match status" value="1"/>
</dbReference>
<gene>
    <name evidence="10" type="ORF">BCR37DRAFT_86830</name>
</gene>
<dbReference type="SUPFAM" id="SSF55785">
    <property type="entry name" value="PYP-like sensor domain (PAS domain)"/>
    <property type="match status" value="1"/>
</dbReference>
<dbReference type="Proteomes" id="UP000193685">
    <property type="component" value="Unassembled WGS sequence"/>
</dbReference>
<dbReference type="InterPro" id="IPR036097">
    <property type="entry name" value="HisK_dim/P_sf"/>
</dbReference>
<evidence type="ECO:0000256" key="7">
    <source>
        <dbReference type="SAM" id="MobiDB-lite"/>
    </source>
</evidence>
<evidence type="ECO:0000256" key="6">
    <source>
        <dbReference type="PROSITE-ProRule" id="PRU00169"/>
    </source>
</evidence>
<proteinExistence type="predicted"/>
<dbReference type="PANTHER" id="PTHR43047">
    <property type="entry name" value="TWO-COMPONENT HISTIDINE PROTEIN KINASE"/>
    <property type="match status" value="1"/>
</dbReference>
<dbReference type="Gene3D" id="3.40.50.2300">
    <property type="match status" value="2"/>
</dbReference>
<comment type="caution">
    <text evidence="10">The sequence shown here is derived from an EMBL/GenBank/DDBJ whole genome shotgun (WGS) entry which is preliminary data.</text>
</comment>
<dbReference type="InterPro" id="IPR036890">
    <property type="entry name" value="HATPase_C_sf"/>
</dbReference>
<dbReference type="GO" id="GO:0009927">
    <property type="term" value="F:histidine phosphotransfer kinase activity"/>
    <property type="evidence" value="ECO:0007669"/>
    <property type="project" value="TreeGrafter"/>
</dbReference>
<keyword evidence="3 6" id="KW-0597">Phosphoprotein</keyword>
<keyword evidence="11" id="KW-1185">Reference proteome</keyword>
<evidence type="ECO:0000256" key="5">
    <source>
        <dbReference type="ARBA" id="ARBA00022777"/>
    </source>
</evidence>
<feature type="domain" description="Response regulatory" evidence="9">
    <location>
        <begin position="677"/>
        <end position="795"/>
    </location>
</feature>
<dbReference type="STRING" id="56484.A0A1Y2F668"/>
<dbReference type="EC" id="2.7.13.3" evidence="2"/>
<dbReference type="GeneID" id="63789117"/>
<feature type="modified residue" description="4-aspartylphosphate" evidence="6">
    <location>
        <position position="1346"/>
    </location>
</feature>
<dbReference type="SUPFAM" id="SSF55874">
    <property type="entry name" value="ATPase domain of HSP90 chaperone/DNA topoisomerase II/histidine kinase"/>
    <property type="match status" value="1"/>
</dbReference>
<dbReference type="PRINTS" id="PR00344">
    <property type="entry name" value="BCTRLSENSOR"/>
</dbReference>
<feature type="domain" description="Response regulatory" evidence="9">
    <location>
        <begin position="1293"/>
        <end position="1349"/>
    </location>
</feature>
<dbReference type="RefSeq" id="XP_040723753.1">
    <property type="nucleotide sequence ID" value="XM_040872518.1"/>
</dbReference>
<accession>A0A1Y2F668</accession>
<evidence type="ECO:0000313" key="10">
    <source>
        <dbReference type="EMBL" id="ORY79382.1"/>
    </source>
</evidence>
<comment type="catalytic activity">
    <reaction evidence="1">
        <text>ATP + protein L-histidine = ADP + protein N-phospho-L-histidine.</text>
        <dbReference type="EC" id="2.7.13.3"/>
    </reaction>
</comment>
<dbReference type="InterPro" id="IPR011006">
    <property type="entry name" value="CheY-like_superfamily"/>
</dbReference>
<dbReference type="CDD" id="cd17546">
    <property type="entry name" value="REC_hyHK_CKI1_RcsC-like"/>
    <property type="match status" value="1"/>
</dbReference>
<dbReference type="Gene3D" id="3.30.565.10">
    <property type="entry name" value="Histidine kinase-like ATPase, C-terminal domain"/>
    <property type="match status" value="1"/>
</dbReference>
<dbReference type="InterPro" id="IPR005467">
    <property type="entry name" value="His_kinase_dom"/>
</dbReference>
<organism evidence="10 11">
    <name type="scientific">Protomyces lactucae-debilis</name>
    <dbReference type="NCBI Taxonomy" id="2754530"/>
    <lineage>
        <taxon>Eukaryota</taxon>
        <taxon>Fungi</taxon>
        <taxon>Dikarya</taxon>
        <taxon>Ascomycota</taxon>
        <taxon>Taphrinomycotina</taxon>
        <taxon>Taphrinomycetes</taxon>
        <taxon>Taphrinales</taxon>
        <taxon>Protomycetaceae</taxon>
        <taxon>Protomyces</taxon>
    </lineage>
</organism>
<evidence type="ECO:0000256" key="1">
    <source>
        <dbReference type="ARBA" id="ARBA00000085"/>
    </source>
</evidence>
<dbReference type="SUPFAM" id="SSF47384">
    <property type="entry name" value="Homodimeric domain of signal transducing histidine kinase"/>
    <property type="match status" value="1"/>
</dbReference>
<dbReference type="InterPro" id="IPR003594">
    <property type="entry name" value="HATPase_dom"/>
</dbReference>
<name>A0A1Y2F668_PROLT</name>
<dbReference type="InterPro" id="IPR004358">
    <property type="entry name" value="Sig_transdc_His_kin-like_C"/>
</dbReference>
<evidence type="ECO:0000259" key="8">
    <source>
        <dbReference type="PROSITE" id="PS50109"/>
    </source>
</evidence>
<protein>
    <recommendedName>
        <fullName evidence="2">histidine kinase</fullName>
        <ecNumber evidence="2">2.7.13.3</ecNumber>
    </recommendedName>
</protein>
<dbReference type="Gene3D" id="1.10.287.130">
    <property type="match status" value="1"/>
</dbReference>
<dbReference type="PROSITE" id="PS50109">
    <property type="entry name" value="HIS_KIN"/>
    <property type="match status" value="1"/>
</dbReference>
<evidence type="ECO:0000256" key="3">
    <source>
        <dbReference type="ARBA" id="ARBA00022553"/>
    </source>
</evidence>
<keyword evidence="5" id="KW-0418">Kinase</keyword>
<dbReference type="CDD" id="cd00082">
    <property type="entry name" value="HisKA"/>
    <property type="match status" value="1"/>
</dbReference>
<evidence type="ECO:0000256" key="4">
    <source>
        <dbReference type="ARBA" id="ARBA00022679"/>
    </source>
</evidence>
<sequence>MRATMVPSKQDASLDTLLDQVLVSRNCGISRALQQLDPSQPLCQHLGGLSQWPIELKLALYQIIHTATPSSLHWRDGSFFFENDPLMRMLGRPLDADQGFVKRRSENNQGTWLRMQSKFDKAYSTGQVVKTDSFRIVVFDSMGALSEIVCSMSFDPVLPVVADYVVGCITTYSQQTEFEALSRGLKQIGRLDERLGLLPRRTDVVPVLLEVLKERDLMCDIPISMIYKVSHPEPATPGKAVELNLLGSVSIPAGHALCPRSLKLDGQVNALQLDKVVLDRQIITQPIASAATRGVPSMSSIPDGRFINFVSIPVVSGRIEEEAQAQVDYVLILAYNPMTERQAMSSQFAGMARHYLETALQRIHSFEAEARARESTKQAWFLRSMMHELSSPLQLILGPASDLGKLLYGFKSKDGPPTVEERSKAYNLATMIALNSKRLKNQLELMAMQLNDSLQLTANCMYEDADILAPLREATADFTPMFKIKDIFIDLILPELEVSTDVWVDVDHFRALLTTVYGILSDCAKSQTKIRVERRLQRTGPQIVFTFQSACGVKECNGITLRDSSRVKSSSESASSTGSCPCNSFGFERASLLSRLNRIDFKTHLREAMNECDYVFTCLYGTDHLDPEKCIGKPMAATPKGKEAGQLNRVSTRTLSCKATSPEACRHRRSICPMHSQILVVDGDERMANYIQTVMLQDFDEVTVLASADEAIEVLQSNKNDGPSLIISSADTTLEGSHAMHVAQFVSRMALSVPIILLSSMVMTKKHQVLGDLFTKVISTPFDPDALRSAVLKGLILSRDRRDAQLYDLFNRYVQVAFFKVNQAGHIQRYSDYWWQLTQHSGGGDSWMESVYEPDRASCLAWWSAGLQNGFTSVMNCRIGKTEASCLSVELRCVACTSPGEDGWIGVLTDCTERTKASERLLKEQQLRAEAAIETKRKSEAFIDLVCHEIRNPINAIKHNNEFVLDDLSALCRLLRKSESFTAEAESLLESSRRSSEVIQECNEHQGRITDDVLNVSKLELNLIEIVSEPFAPVHKVNQLCALFDMSRTKSYNVLQHKGAGSGSLPKNETIIKCQYGGLFRDEACQQVCGDWSRISQCLVNLITNALKFCKDVARPEILVSASLSEQPPFESPLHAQSTEWCDAGDLYLTFSVKDNGKGISQEEQDKLFERFKQASPKTYAKFSGSGLGLWITKQLIGLQGGSIRIDSDGEGKGAEFSFFVRVKRSVMLASQDTAESSSEDSHSPQSSPTRTPNSPMNSRDFFSADELPSNPARLRSNSRPALSPANAGPSRHVLVVEDNQVNQQILKRLLTSLGHDVQCADNGQIGYDVWRAATAQKPFDLVFMDLEM</sequence>
<dbReference type="Pfam" id="PF00512">
    <property type="entry name" value="HisKA"/>
    <property type="match status" value="1"/>
</dbReference>
<feature type="compositionally biased region" description="Polar residues" evidence="7">
    <location>
        <begin position="1249"/>
        <end position="1258"/>
    </location>
</feature>
<keyword evidence="4" id="KW-0808">Transferase</keyword>
<dbReference type="SMART" id="SM00387">
    <property type="entry name" value="HATPase_c"/>
    <property type="match status" value="1"/>
</dbReference>
<evidence type="ECO:0000313" key="11">
    <source>
        <dbReference type="Proteomes" id="UP000193685"/>
    </source>
</evidence>
<dbReference type="EMBL" id="MCFI01000015">
    <property type="protein sequence ID" value="ORY79382.1"/>
    <property type="molecule type" value="Genomic_DNA"/>
</dbReference>
<dbReference type="OrthoDB" id="60033at2759"/>
<dbReference type="SUPFAM" id="SSF52172">
    <property type="entry name" value="CheY-like"/>
    <property type="match status" value="2"/>
</dbReference>
<dbReference type="GO" id="GO:0005886">
    <property type="term" value="C:plasma membrane"/>
    <property type="evidence" value="ECO:0007669"/>
    <property type="project" value="TreeGrafter"/>
</dbReference>
<evidence type="ECO:0000256" key="2">
    <source>
        <dbReference type="ARBA" id="ARBA00012438"/>
    </source>
</evidence>
<dbReference type="Pfam" id="PF02518">
    <property type="entry name" value="HATPase_c"/>
    <property type="match status" value="1"/>
</dbReference>
<dbReference type="InterPro" id="IPR035965">
    <property type="entry name" value="PAS-like_dom_sf"/>
</dbReference>
<dbReference type="PROSITE" id="PS50110">
    <property type="entry name" value="RESPONSE_REGULATORY"/>
    <property type="match status" value="2"/>
</dbReference>
<dbReference type="SMART" id="SM00388">
    <property type="entry name" value="HisKA"/>
    <property type="match status" value="1"/>
</dbReference>
<feature type="domain" description="Histidine kinase" evidence="8">
    <location>
        <begin position="945"/>
        <end position="1225"/>
    </location>
</feature>
<dbReference type="GO" id="GO:0000155">
    <property type="term" value="F:phosphorelay sensor kinase activity"/>
    <property type="evidence" value="ECO:0007669"/>
    <property type="project" value="InterPro"/>
</dbReference>
<reference evidence="10 11" key="1">
    <citation type="submission" date="2016-07" db="EMBL/GenBank/DDBJ databases">
        <title>Pervasive Adenine N6-methylation of Active Genes in Fungi.</title>
        <authorList>
            <consortium name="DOE Joint Genome Institute"/>
            <person name="Mondo S.J."/>
            <person name="Dannebaum R.O."/>
            <person name="Kuo R.C."/>
            <person name="Labutti K."/>
            <person name="Haridas S."/>
            <person name="Kuo A."/>
            <person name="Salamov A."/>
            <person name="Ahrendt S.R."/>
            <person name="Lipzen A."/>
            <person name="Sullivan W."/>
            <person name="Andreopoulos W.B."/>
            <person name="Clum A."/>
            <person name="Lindquist E."/>
            <person name="Daum C."/>
            <person name="Ramamoorthy G.K."/>
            <person name="Gryganskyi A."/>
            <person name="Culley D."/>
            <person name="Magnuson J.K."/>
            <person name="James T.Y."/>
            <person name="O'Malley M.A."/>
            <person name="Stajich J.E."/>
            <person name="Spatafora J.W."/>
            <person name="Visel A."/>
            <person name="Grigoriev I.V."/>
        </authorList>
    </citation>
    <scope>NUCLEOTIDE SEQUENCE [LARGE SCALE GENOMIC DNA]</scope>
    <source>
        <strain evidence="10 11">12-1054</strain>
    </source>
</reference>